<gene>
    <name evidence="3" type="ORF">GXY80_08520</name>
</gene>
<dbReference type="EMBL" id="JAAYEE010000136">
    <property type="protein sequence ID" value="NLW35506.1"/>
    <property type="molecule type" value="Genomic_DNA"/>
</dbReference>
<reference evidence="3" key="2">
    <citation type="submission" date="2020-01" db="EMBL/GenBank/DDBJ databases">
        <authorList>
            <person name="Campanaro S."/>
        </authorList>
    </citation>
    <scope>NUCLEOTIDE SEQUENCE</scope>
    <source>
        <strain evidence="3">AS06rmzACSIP_7</strain>
    </source>
</reference>
<feature type="domain" description="DUF7309" evidence="2">
    <location>
        <begin position="11"/>
        <end position="181"/>
    </location>
</feature>
<evidence type="ECO:0008006" key="5">
    <source>
        <dbReference type="Google" id="ProtNLM"/>
    </source>
</evidence>
<evidence type="ECO:0000259" key="2">
    <source>
        <dbReference type="Pfam" id="PF23988"/>
    </source>
</evidence>
<accession>A0A351U6C6</accession>
<evidence type="ECO:0000313" key="3">
    <source>
        <dbReference type="EMBL" id="NLW35506.1"/>
    </source>
</evidence>
<dbReference type="AlphaFoldDB" id="A0A351U6C6"/>
<reference evidence="3" key="1">
    <citation type="journal article" date="2020" name="Biotechnol. Biofuels">
        <title>New insights from the biogas microbiome by comprehensive genome-resolved metagenomics of nearly 1600 species originating from multiple anaerobic digesters.</title>
        <authorList>
            <person name="Campanaro S."/>
            <person name="Treu L."/>
            <person name="Rodriguez-R L.M."/>
            <person name="Kovalovszki A."/>
            <person name="Ziels R.M."/>
            <person name="Maus I."/>
            <person name="Zhu X."/>
            <person name="Kougias P.G."/>
            <person name="Basile A."/>
            <person name="Luo G."/>
            <person name="Schluter A."/>
            <person name="Konstantinidis K.T."/>
            <person name="Angelidaki I."/>
        </authorList>
    </citation>
    <scope>NUCLEOTIDE SEQUENCE</scope>
    <source>
        <strain evidence="3">AS06rmzACSIP_7</strain>
    </source>
</reference>
<sequence>MNNAAPSIEDWKDLYNITDTFKKLECWKWMTDSDLFGVRNPETGDISYCCIMGINKEFYGLAAYSGTKGLDTYLKIRSGDLLPGTDDLIFLQDCLILSFENREYVQNEDMSIIKGLSLKFRGRNQWPVFRGYRPGYHPWFLTKDEVVFFSKVLAQAIDVATRFKKNRNLLSPPNDGVYLVRVPCKEEGSLTWKDTWCKPAAPVEDGFDPEPINEIHVRRIKKARYRQHGVLELDFFFTPAPVQEKKGQRPYYPYALALVDHDSGLVLDMALAPQGEWQNTLQTKLLEYIDTGKAVPLRILARKKEIVAFLQPILSMLDVKVSLVKSLENIDGFRKALRQQFGG</sequence>
<dbReference type="Pfam" id="PF23988">
    <property type="entry name" value="DUF7309"/>
    <property type="match status" value="1"/>
</dbReference>
<dbReference type="Proteomes" id="UP000777265">
    <property type="component" value="Unassembled WGS sequence"/>
</dbReference>
<dbReference type="InterPro" id="IPR055733">
    <property type="entry name" value="DUF7309"/>
</dbReference>
<evidence type="ECO:0000259" key="1">
    <source>
        <dbReference type="Pfam" id="PF22007"/>
    </source>
</evidence>
<comment type="caution">
    <text evidence="3">The sequence shown here is derived from an EMBL/GenBank/DDBJ whole genome shotgun (WGS) entry which is preliminary data.</text>
</comment>
<name>A0A351U6C6_9BACT</name>
<feature type="domain" description="DUF6930" evidence="1">
    <location>
        <begin position="217"/>
        <end position="337"/>
    </location>
</feature>
<dbReference type="STRING" id="909663.GCA_000512235_01013"/>
<organism evidence="3 4">
    <name type="scientific">Syntrophorhabdus aromaticivorans</name>
    <dbReference type="NCBI Taxonomy" id="328301"/>
    <lineage>
        <taxon>Bacteria</taxon>
        <taxon>Pseudomonadati</taxon>
        <taxon>Thermodesulfobacteriota</taxon>
        <taxon>Syntrophorhabdia</taxon>
        <taxon>Syntrophorhabdales</taxon>
        <taxon>Syntrophorhabdaceae</taxon>
        <taxon>Syntrophorhabdus</taxon>
    </lineage>
</organism>
<dbReference type="InterPro" id="IPR054216">
    <property type="entry name" value="DUF6930"/>
</dbReference>
<protein>
    <recommendedName>
        <fullName evidence="5">NurA domain-containing protein</fullName>
    </recommendedName>
</protein>
<dbReference type="Pfam" id="PF22007">
    <property type="entry name" value="DUF6930"/>
    <property type="match status" value="1"/>
</dbReference>
<evidence type="ECO:0000313" key="4">
    <source>
        <dbReference type="Proteomes" id="UP000777265"/>
    </source>
</evidence>
<proteinExistence type="predicted"/>